<dbReference type="STRING" id="1123382.SAMN02745221_01686"/>
<gene>
    <name evidence="1" type="ORF">SAMN02745221_01686</name>
</gene>
<dbReference type="EMBL" id="FQWY01000031">
    <property type="protein sequence ID" value="SHH10394.1"/>
    <property type="molecule type" value="Genomic_DNA"/>
</dbReference>
<organism evidence="1 2">
    <name type="scientific">Thermosyntropha lipolytica DSM 11003</name>
    <dbReference type="NCBI Taxonomy" id="1123382"/>
    <lineage>
        <taxon>Bacteria</taxon>
        <taxon>Bacillati</taxon>
        <taxon>Bacillota</taxon>
        <taxon>Clostridia</taxon>
        <taxon>Eubacteriales</taxon>
        <taxon>Syntrophomonadaceae</taxon>
        <taxon>Thermosyntropha</taxon>
    </lineage>
</organism>
<accession>A0A1M5Q896</accession>
<dbReference type="OrthoDB" id="9779501at2"/>
<proteinExistence type="predicted"/>
<protein>
    <submittedName>
        <fullName evidence="1">Chromosome partitioning ATPase, Mrp family, contains Fe-S cluster</fullName>
    </submittedName>
</protein>
<evidence type="ECO:0000313" key="1">
    <source>
        <dbReference type="EMBL" id="SHH10394.1"/>
    </source>
</evidence>
<keyword evidence="2" id="KW-1185">Reference proteome</keyword>
<dbReference type="Proteomes" id="UP000242329">
    <property type="component" value="Unassembled WGS sequence"/>
</dbReference>
<sequence>MASTIIFSGGFGSGKSEIALNFTLEKKGEDNRETILADLDLVNPYFASREMKGFLQARGIRVLAPAGELVFGDVPSIPSEIIGLLQQENRIIIDLAGDEVGAVVLGYIRDYLLKRKDLEFFLVINPYRPFAGDVESIKELKNCLEKASGLNFTGIISNPNLVEETTVQVINDGHNKVLQYAEELNLPVRYLTVEERFYEELVVYYPQLLKKIKINLRPQWI</sequence>
<evidence type="ECO:0000313" key="2">
    <source>
        <dbReference type="Proteomes" id="UP000242329"/>
    </source>
</evidence>
<dbReference type="AlphaFoldDB" id="A0A1M5Q896"/>
<name>A0A1M5Q896_9FIRM</name>
<reference evidence="2" key="1">
    <citation type="submission" date="2016-11" db="EMBL/GenBank/DDBJ databases">
        <authorList>
            <person name="Varghese N."/>
            <person name="Submissions S."/>
        </authorList>
    </citation>
    <scope>NUCLEOTIDE SEQUENCE [LARGE SCALE GENOMIC DNA]</scope>
    <source>
        <strain evidence="2">DSM 11003</strain>
    </source>
</reference>
<dbReference type="RefSeq" id="WP_073092786.1">
    <property type="nucleotide sequence ID" value="NZ_FQWY01000031.1"/>
</dbReference>
<dbReference type="SUPFAM" id="SSF52540">
    <property type="entry name" value="P-loop containing nucleoside triphosphate hydrolases"/>
    <property type="match status" value="1"/>
</dbReference>
<dbReference type="InterPro" id="IPR027417">
    <property type="entry name" value="P-loop_NTPase"/>
</dbReference>